<dbReference type="Proteomes" id="UP001307705">
    <property type="component" value="Unassembled WGS sequence"/>
</dbReference>
<sequence>MKTISVKINSKDASKYGLEDKLTMEFKDLVEKITIDFAKTALQQAHEESQKAGLDKLSIEEINDEIKAFRNEGGS</sequence>
<proteinExistence type="predicted"/>
<gene>
    <name evidence="1" type="ORF">Ataiwa_01160</name>
</gene>
<keyword evidence="2" id="KW-1185">Reference proteome</keyword>
<name>A0ABQ6PV67_9BACT</name>
<evidence type="ECO:0000313" key="1">
    <source>
        <dbReference type="EMBL" id="GMQ31844.1"/>
    </source>
</evidence>
<dbReference type="EMBL" id="BTPE01000001">
    <property type="protein sequence ID" value="GMQ31844.1"/>
    <property type="molecule type" value="Genomic_DNA"/>
</dbReference>
<evidence type="ECO:0000313" key="2">
    <source>
        <dbReference type="Proteomes" id="UP001307705"/>
    </source>
</evidence>
<reference evidence="1 2" key="1">
    <citation type="submission" date="2023-08" db="EMBL/GenBank/DDBJ databases">
        <title>Draft genome sequence of Algoriphagus taiwanensis.</title>
        <authorList>
            <person name="Takatani N."/>
            <person name="Hosokawa M."/>
            <person name="Sawabe T."/>
        </authorList>
    </citation>
    <scope>NUCLEOTIDE SEQUENCE [LARGE SCALE GENOMIC DNA]</scope>
    <source>
        <strain evidence="1 2">JCM 19755</strain>
    </source>
</reference>
<protein>
    <submittedName>
        <fullName evidence="1">Uncharacterized protein</fullName>
    </submittedName>
</protein>
<dbReference type="RefSeq" id="WP_338226699.1">
    <property type="nucleotide sequence ID" value="NZ_BTPE01000001.1"/>
</dbReference>
<comment type="caution">
    <text evidence="1">The sequence shown here is derived from an EMBL/GenBank/DDBJ whole genome shotgun (WGS) entry which is preliminary data.</text>
</comment>
<organism evidence="1 2">
    <name type="scientific">Algoriphagus taiwanensis</name>
    <dbReference type="NCBI Taxonomy" id="1445656"/>
    <lineage>
        <taxon>Bacteria</taxon>
        <taxon>Pseudomonadati</taxon>
        <taxon>Bacteroidota</taxon>
        <taxon>Cytophagia</taxon>
        <taxon>Cytophagales</taxon>
        <taxon>Cyclobacteriaceae</taxon>
        <taxon>Algoriphagus</taxon>
    </lineage>
</organism>
<accession>A0ABQ6PV67</accession>